<evidence type="ECO:0000313" key="3">
    <source>
        <dbReference type="Proteomes" id="UP000320404"/>
    </source>
</evidence>
<keyword evidence="1" id="KW-1133">Transmembrane helix</keyword>
<organism evidence="2 3">
    <name type="scientific">OM182 bacterium</name>
    <dbReference type="NCBI Taxonomy" id="2510334"/>
    <lineage>
        <taxon>Bacteria</taxon>
        <taxon>Pseudomonadati</taxon>
        <taxon>Pseudomonadota</taxon>
        <taxon>Gammaproteobacteria</taxon>
        <taxon>OMG group</taxon>
        <taxon>OM182 clade</taxon>
    </lineage>
</organism>
<feature type="transmembrane region" description="Helical" evidence="1">
    <location>
        <begin position="6"/>
        <end position="26"/>
    </location>
</feature>
<dbReference type="Proteomes" id="UP000320404">
    <property type="component" value="Unassembled WGS sequence"/>
</dbReference>
<accession>A0A520S2L7</accession>
<keyword evidence="1" id="KW-0472">Membrane</keyword>
<proteinExistence type="predicted"/>
<dbReference type="EMBL" id="SHAH01000026">
    <property type="protein sequence ID" value="RZO76704.1"/>
    <property type="molecule type" value="Genomic_DNA"/>
</dbReference>
<comment type="caution">
    <text evidence="2">The sequence shown here is derived from an EMBL/GenBank/DDBJ whole genome shotgun (WGS) entry which is preliminary data.</text>
</comment>
<evidence type="ECO:0000313" key="2">
    <source>
        <dbReference type="EMBL" id="RZO76704.1"/>
    </source>
</evidence>
<evidence type="ECO:0000256" key="1">
    <source>
        <dbReference type="SAM" id="Phobius"/>
    </source>
</evidence>
<name>A0A520S2L7_9GAMM</name>
<dbReference type="AlphaFoldDB" id="A0A520S2L7"/>
<reference evidence="2 3" key="1">
    <citation type="submission" date="2019-02" db="EMBL/GenBank/DDBJ databases">
        <title>Prokaryotic population dynamics and viral predation in marine succession experiment using metagenomics: the confinement effect.</title>
        <authorList>
            <person name="Haro-Moreno J.M."/>
            <person name="Rodriguez-Valera F."/>
            <person name="Lopez-Perez M."/>
        </authorList>
    </citation>
    <scope>NUCLEOTIDE SEQUENCE [LARGE SCALE GENOMIC DNA]</scope>
    <source>
        <strain evidence="2">MED-G158</strain>
    </source>
</reference>
<protein>
    <submittedName>
        <fullName evidence="2">Uncharacterized protein</fullName>
    </submittedName>
</protein>
<gene>
    <name evidence="2" type="ORF">EVA69_02670</name>
</gene>
<feature type="transmembrane region" description="Helical" evidence="1">
    <location>
        <begin position="33"/>
        <end position="51"/>
    </location>
</feature>
<sequence>MESESLIIALTIVSIVSCVALFVNWAGNRHIPGLLVFSLANIYIIANGLSIEKKLRPVTLTDLS</sequence>
<keyword evidence="1" id="KW-0812">Transmembrane</keyword>